<keyword evidence="2" id="KW-0808">Transferase</keyword>
<dbReference type="InterPro" id="IPR027417">
    <property type="entry name" value="P-loop_NTPase"/>
</dbReference>
<sequence>MCYTETMNKTRLIFINGTMGAGKTTVCRLLQQKLPANVFLDGDDLWNMQPFLVNAATKNMVLNNIGAVLENFLSSGQFDNALFCWVMHEREIADGILSRLHTPFDFRFFTLTCEQAALAARLERDIAAGKRTRGVIERSAERAVSAAGGAAVSLDAQVRAAGFYEKCGYFPVGEIFDEEGCPHRKMVKKL</sequence>
<accession>A0A9D1ZWP9</accession>
<dbReference type="AlphaFoldDB" id="A0A9D1ZWP9"/>
<dbReference type="InterPro" id="IPR000182">
    <property type="entry name" value="GNAT_dom"/>
</dbReference>
<proteinExistence type="predicted"/>
<reference evidence="2" key="1">
    <citation type="journal article" date="2021" name="PeerJ">
        <title>Extensive microbial diversity within the chicken gut microbiome revealed by metagenomics and culture.</title>
        <authorList>
            <person name="Gilroy R."/>
            <person name="Ravi A."/>
            <person name="Getino M."/>
            <person name="Pursley I."/>
            <person name="Horton D.L."/>
            <person name="Alikhan N.F."/>
            <person name="Baker D."/>
            <person name="Gharbi K."/>
            <person name="Hall N."/>
            <person name="Watson M."/>
            <person name="Adriaenssens E.M."/>
            <person name="Foster-Nyarko E."/>
            <person name="Jarju S."/>
            <person name="Secka A."/>
            <person name="Antonio M."/>
            <person name="Oren A."/>
            <person name="Chaudhuri R.R."/>
            <person name="La Ragione R."/>
            <person name="Hildebrand F."/>
            <person name="Pallen M.J."/>
        </authorList>
    </citation>
    <scope>NUCLEOTIDE SEQUENCE</scope>
    <source>
        <strain evidence="2">1345</strain>
    </source>
</reference>
<organism evidence="2 3">
    <name type="scientific">Candidatus Borkfalkia excrementigallinarum</name>
    <dbReference type="NCBI Taxonomy" id="2838506"/>
    <lineage>
        <taxon>Bacteria</taxon>
        <taxon>Bacillati</taxon>
        <taxon>Bacillota</taxon>
        <taxon>Clostridia</taxon>
        <taxon>Christensenellales</taxon>
        <taxon>Christensenellaceae</taxon>
        <taxon>Candidatus Borkfalkia</taxon>
    </lineage>
</organism>
<evidence type="ECO:0000313" key="3">
    <source>
        <dbReference type="Proteomes" id="UP000886750"/>
    </source>
</evidence>
<dbReference type="GO" id="GO:0016747">
    <property type="term" value="F:acyltransferase activity, transferring groups other than amino-acyl groups"/>
    <property type="evidence" value="ECO:0007669"/>
    <property type="project" value="InterPro"/>
</dbReference>
<dbReference type="Proteomes" id="UP000886750">
    <property type="component" value="Unassembled WGS sequence"/>
</dbReference>
<dbReference type="InterPro" id="IPR016181">
    <property type="entry name" value="Acyl_CoA_acyltransferase"/>
</dbReference>
<protein>
    <submittedName>
        <fullName evidence="2">GNAT family N-acetyltransferase</fullName>
        <ecNumber evidence="2">2.3.1.-</ecNumber>
    </submittedName>
</protein>
<evidence type="ECO:0000313" key="2">
    <source>
        <dbReference type="EMBL" id="HIY97220.1"/>
    </source>
</evidence>
<dbReference type="SUPFAM" id="SSF55729">
    <property type="entry name" value="Acyl-CoA N-acyltransferases (Nat)"/>
    <property type="match status" value="1"/>
</dbReference>
<dbReference type="Pfam" id="PF13238">
    <property type="entry name" value="AAA_18"/>
    <property type="match status" value="1"/>
</dbReference>
<gene>
    <name evidence="2" type="ORF">H9729_05975</name>
</gene>
<dbReference type="Pfam" id="PF13673">
    <property type="entry name" value="Acetyltransf_10"/>
    <property type="match status" value="1"/>
</dbReference>
<dbReference type="Gene3D" id="3.40.50.300">
    <property type="entry name" value="P-loop containing nucleotide triphosphate hydrolases"/>
    <property type="match status" value="1"/>
</dbReference>
<dbReference type="SUPFAM" id="SSF52540">
    <property type="entry name" value="P-loop containing nucleoside triphosphate hydrolases"/>
    <property type="match status" value="1"/>
</dbReference>
<dbReference type="EMBL" id="DXCQ01000055">
    <property type="protein sequence ID" value="HIY97220.1"/>
    <property type="molecule type" value="Genomic_DNA"/>
</dbReference>
<comment type="caution">
    <text evidence="2">The sequence shown here is derived from an EMBL/GenBank/DDBJ whole genome shotgun (WGS) entry which is preliminary data.</text>
</comment>
<dbReference type="EC" id="2.3.1.-" evidence="2"/>
<keyword evidence="2" id="KW-0012">Acyltransferase</keyword>
<feature type="domain" description="N-acetyltransferase" evidence="1">
    <location>
        <begin position="140"/>
        <end position="190"/>
    </location>
</feature>
<name>A0A9D1ZWP9_9FIRM</name>
<evidence type="ECO:0000259" key="1">
    <source>
        <dbReference type="Pfam" id="PF13673"/>
    </source>
</evidence>
<reference evidence="2" key="2">
    <citation type="submission" date="2021-04" db="EMBL/GenBank/DDBJ databases">
        <authorList>
            <person name="Gilroy R."/>
        </authorList>
    </citation>
    <scope>NUCLEOTIDE SEQUENCE</scope>
    <source>
        <strain evidence="2">1345</strain>
    </source>
</reference>